<dbReference type="RefSeq" id="WP_186946407.1">
    <property type="nucleotide sequence ID" value="NZ_JACOGF010000003.1"/>
</dbReference>
<proteinExistence type="predicted"/>
<dbReference type="EMBL" id="JACOGF010000003">
    <property type="protein sequence ID" value="MBC3917151.1"/>
    <property type="molecule type" value="Genomic_DNA"/>
</dbReference>
<evidence type="ECO:0000313" key="1">
    <source>
        <dbReference type="EMBL" id="MBC3917151.1"/>
    </source>
</evidence>
<reference evidence="1 2" key="1">
    <citation type="submission" date="2020-08" db="EMBL/GenBank/DDBJ databases">
        <title>Novel species isolated from subtropical streams in China.</title>
        <authorList>
            <person name="Lu H."/>
        </authorList>
    </citation>
    <scope>NUCLEOTIDE SEQUENCE [LARGE SCALE GENOMIC DNA]</scope>
    <source>
        <strain evidence="1 2">CY18W</strain>
    </source>
</reference>
<accession>A0ABR6ZMP4</accession>
<comment type="caution">
    <text evidence="1">The sequence shown here is derived from an EMBL/GenBank/DDBJ whole genome shotgun (WGS) entry which is preliminary data.</text>
</comment>
<keyword evidence="2" id="KW-1185">Reference proteome</keyword>
<sequence>MTDFALTLQLTKADTASLNQQGYRVAIVKGAVTKADEALIWVSFAPFEQNFVTWNSSTGLFGSPDPLNINAPITAYSSEFPASLGMNYPFQYNTFGTPEPTAPPGVYGIKNVDGCRIVFGVLQSVTANGSSYHAQPTCVIAAETNTTIQFDVTETLSIFLYEGSSSGSTVIANVSAVLKVDMTSNPQQTIHFDGKQFAAGVLS</sequence>
<gene>
    <name evidence="1" type="ORF">H8L32_06665</name>
</gene>
<evidence type="ECO:0000313" key="2">
    <source>
        <dbReference type="Proteomes" id="UP000650424"/>
    </source>
</evidence>
<organism evidence="1 2">
    <name type="scientific">Undibacterium hunanense</name>
    <dbReference type="NCBI Taxonomy" id="2762292"/>
    <lineage>
        <taxon>Bacteria</taxon>
        <taxon>Pseudomonadati</taxon>
        <taxon>Pseudomonadota</taxon>
        <taxon>Betaproteobacteria</taxon>
        <taxon>Burkholderiales</taxon>
        <taxon>Oxalobacteraceae</taxon>
        <taxon>Undibacterium</taxon>
    </lineage>
</organism>
<protein>
    <submittedName>
        <fullName evidence="1">Uncharacterized protein</fullName>
    </submittedName>
</protein>
<dbReference type="Proteomes" id="UP000650424">
    <property type="component" value="Unassembled WGS sequence"/>
</dbReference>
<name>A0ABR6ZMP4_9BURK</name>